<accession>D4DS52</accession>
<dbReference type="EMBL" id="ADBF01000184">
    <property type="protein sequence ID" value="EFE49306.1"/>
    <property type="molecule type" value="Genomic_DNA"/>
</dbReference>
<organism evidence="1 2">
    <name type="scientific">Neisseria elongata subsp. glycolytica ATCC 29315</name>
    <dbReference type="NCBI Taxonomy" id="546263"/>
    <lineage>
        <taxon>Bacteria</taxon>
        <taxon>Pseudomonadati</taxon>
        <taxon>Pseudomonadota</taxon>
        <taxon>Betaproteobacteria</taxon>
        <taxon>Neisseriales</taxon>
        <taxon>Neisseriaceae</taxon>
        <taxon>Neisseria</taxon>
    </lineage>
</organism>
<name>D4DS52_NEIEG</name>
<evidence type="ECO:0000313" key="1">
    <source>
        <dbReference type="EMBL" id="EFE49306.1"/>
    </source>
</evidence>
<dbReference type="Proteomes" id="UP000005536">
    <property type="component" value="Unassembled WGS sequence"/>
</dbReference>
<dbReference type="AlphaFoldDB" id="D4DS52"/>
<comment type="caution">
    <text evidence="1">The sequence shown here is derived from an EMBL/GenBank/DDBJ whole genome shotgun (WGS) entry which is preliminary data.</text>
</comment>
<gene>
    <name evidence="1" type="ORF">NEIELOOT_01895</name>
</gene>
<sequence length="39" mass="4291">MALFYSNRKAVISKVSETSAQSALLGFNVLRFAVWTNIG</sequence>
<protein>
    <submittedName>
        <fullName evidence="1">Uncharacterized protein</fullName>
    </submittedName>
</protein>
<evidence type="ECO:0000313" key="2">
    <source>
        <dbReference type="Proteomes" id="UP000005536"/>
    </source>
</evidence>
<proteinExistence type="predicted"/>
<reference evidence="1 2" key="1">
    <citation type="submission" date="2010-02" db="EMBL/GenBank/DDBJ databases">
        <authorList>
            <person name="Weinstock G."/>
            <person name="Sodergren E."/>
            <person name="Clifton S."/>
            <person name="Fulton L."/>
            <person name="Fulton B."/>
            <person name="Courtney L."/>
            <person name="Fronick C."/>
            <person name="Harrison M."/>
            <person name="Strong C."/>
            <person name="Farmer C."/>
            <person name="Delahaunty K."/>
            <person name="Markovic C."/>
            <person name="Hall O."/>
            <person name="Minx P."/>
            <person name="Tomlinson C."/>
            <person name="Mitreva M."/>
            <person name="Nelson J."/>
            <person name="Hou S."/>
            <person name="Wollam A."/>
            <person name="Pepin K.H."/>
            <person name="Johnson M."/>
            <person name="Bhonagiri V."/>
            <person name="Zhang X."/>
            <person name="Suruliraj S."/>
            <person name="Warren W."/>
            <person name="Chinwalla A."/>
            <person name="Mardis E.R."/>
            <person name="Wilson R.K."/>
        </authorList>
    </citation>
    <scope>NUCLEOTIDE SEQUENCE [LARGE SCALE GENOMIC DNA]</scope>
    <source>
        <strain evidence="1 2">ATCC 29315</strain>
    </source>
</reference>